<evidence type="ECO:0000313" key="2">
    <source>
        <dbReference type="Proteomes" id="UP001055811"/>
    </source>
</evidence>
<dbReference type="Proteomes" id="UP001055811">
    <property type="component" value="Linkage Group LG03"/>
</dbReference>
<accession>A0ACB9FBB5</accession>
<proteinExistence type="predicted"/>
<dbReference type="EMBL" id="CM042011">
    <property type="protein sequence ID" value="KAI3768193.1"/>
    <property type="molecule type" value="Genomic_DNA"/>
</dbReference>
<reference evidence="2" key="1">
    <citation type="journal article" date="2022" name="Mol. Ecol. Resour.">
        <title>The genomes of chicory, endive, great burdock and yacon provide insights into Asteraceae palaeo-polyploidization history and plant inulin production.</title>
        <authorList>
            <person name="Fan W."/>
            <person name="Wang S."/>
            <person name="Wang H."/>
            <person name="Wang A."/>
            <person name="Jiang F."/>
            <person name="Liu H."/>
            <person name="Zhao H."/>
            <person name="Xu D."/>
            <person name="Zhang Y."/>
        </authorList>
    </citation>
    <scope>NUCLEOTIDE SEQUENCE [LARGE SCALE GENOMIC DNA]</scope>
    <source>
        <strain evidence="2">cv. Punajuju</strain>
    </source>
</reference>
<organism evidence="1 2">
    <name type="scientific">Cichorium intybus</name>
    <name type="common">Chicory</name>
    <dbReference type="NCBI Taxonomy" id="13427"/>
    <lineage>
        <taxon>Eukaryota</taxon>
        <taxon>Viridiplantae</taxon>
        <taxon>Streptophyta</taxon>
        <taxon>Embryophyta</taxon>
        <taxon>Tracheophyta</taxon>
        <taxon>Spermatophyta</taxon>
        <taxon>Magnoliopsida</taxon>
        <taxon>eudicotyledons</taxon>
        <taxon>Gunneridae</taxon>
        <taxon>Pentapetalae</taxon>
        <taxon>asterids</taxon>
        <taxon>campanulids</taxon>
        <taxon>Asterales</taxon>
        <taxon>Asteraceae</taxon>
        <taxon>Cichorioideae</taxon>
        <taxon>Cichorieae</taxon>
        <taxon>Cichoriinae</taxon>
        <taxon>Cichorium</taxon>
    </lineage>
</organism>
<keyword evidence="2" id="KW-1185">Reference proteome</keyword>
<gene>
    <name evidence="1" type="ORF">L2E82_18668</name>
</gene>
<reference evidence="1 2" key="2">
    <citation type="journal article" date="2022" name="Mol. Ecol. Resour.">
        <title>The genomes of chicory, endive, great burdock and yacon provide insights into Asteraceae paleo-polyploidization history and plant inulin production.</title>
        <authorList>
            <person name="Fan W."/>
            <person name="Wang S."/>
            <person name="Wang H."/>
            <person name="Wang A."/>
            <person name="Jiang F."/>
            <person name="Liu H."/>
            <person name="Zhao H."/>
            <person name="Xu D."/>
            <person name="Zhang Y."/>
        </authorList>
    </citation>
    <scope>NUCLEOTIDE SEQUENCE [LARGE SCALE GENOMIC DNA]</scope>
    <source>
        <strain evidence="2">cv. Punajuju</strain>
        <tissue evidence="1">Leaves</tissue>
    </source>
</reference>
<evidence type="ECO:0000313" key="1">
    <source>
        <dbReference type="EMBL" id="KAI3768193.1"/>
    </source>
</evidence>
<protein>
    <submittedName>
        <fullName evidence="1">Uncharacterized protein</fullName>
    </submittedName>
</protein>
<name>A0ACB9FBB5_CICIN</name>
<sequence>MSGVSKKFPSQNYEISPPIPTIKSALSIQTSFIIPTNNNSSLTIKMATANHVACTTAIEGRLSNVSDSTSTSSFSDQEDCTQINSSSRHRSRKWRKLMKKVVEGSKKTIYGSSKPLIFRYDAVSYSLNFDEGTHGDEYYSYGSRCSQVFG</sequence>
<comment type="caution">
    <text evidence="1">The sequence shown here is derived from an EMBL/GenBank/DDBJ whole genome shotgun (WGS) entry which is preliminary data.</text>
</comment>